<feature type="region of interest" description="Disordered" evidence="1">
    <location>
        <begin position="68"/>
        <end position="121"/>
    </location>
</feature>
<keyword evidence="3" id="KW-1185">Reference proteome</keyword>
<proteinExistence type="predicted"/>
<comment type="caution">
    <text evidence="2">The sequence shown here is derived from an EMBL/GenBank/DDBJ whole genome shotgun (WGS) entry which is preliminary data.</text>
</comment>
<feature type="compositionally biased region" description="Pro residues" evidence="1">
    <location>
        <begin position="8"/>
        <end position="17"/>
    </location>
</feature>
<name>A0A2I0JH02_PUNGR</name>
<evidence type="ECO:0000256" key="1">
    <source>
        <dbReference type="SAM" id="MobiDB-lite"/>
    </source>
</evidence>
<dbReference type="AlphaFoldDB" id="A0A2I0JH02"/>
<accession>A0A2I0JH02</accession>
<gene>
    <name evidence="2" type="ORF">CRG98_024137</name>
</gene>
<organism evidence="2 3">
    <name type="scientific">Punica granatum</name>
    <name type="common">Pomegranate</name>
    <dbReference type="NCBI Taxonomy" id="22663"/>
    <lineage>
        <taxon>Eukaryota</taxon>
        <taxon>Viridiplantae</taxon>
        <taxon>Streptophyta</taxon>
        <taxon>Embryophyta</taxon>
        <taxon>Tracheophyta</taxon>
        <taxon>Spermatophyta</taxon>
        <taxon>Magnoliopsida</taxon>
        <taxon>eudicotyledons</taxon>
        <taxon>Gunneridae</taxon>
        <taxon>Pentapetalae</taxon>
        <taxon>rosids</taxon>
        <taxon>malvids</taxon>
        <taxon>Myrtales</taxon>
        <taxon>Lythraceae</taxon>
        <taxon>Punica</taxon>
    </lineage>
</organism>
<reference evidence="2 3" key="1">
    <citation type="submission" date="2017-11" db="EMBL/GenBank/DDBJ databases">
        <title>De-novo sequencing of pomegranate (Punica granatum L.) genome.</title>
        <authorList>
            <person name="Akparov Z."/>
            <person name="Amiraslanov A."/>
            <person name="Hajiyeva S."/>
            <person name="Abbasov M."/>
            <person name="Kaur K."/>
            <person name="Hamwieh A."/>
            <person name="Solovyev V."/>
            <person name="Salamov A."/>
            <person name="Braich B."/>
            <person name="Kosarev P."/>
            <person name="Mahmoud A."/>
            <person name="Hajiyev E."/>
            <person name="Babayeva S."/>
            <person name="Izzatullayeva V."/>
            <person name="Mammadov A."/>
            <person name="Mammadov A."/>
            <person name="Sharifova S."/>
            <person name="Ojaghi J."/>
            <person name="Eynullazada K."/>
            <person name="Bayramov B."/>
            <person name="Abdulazimova A."/>
            <person name="Shahmuradov I."/>
        </authorList>
    </citation>
    <scope>NUCLEOTIDE SEQUENCE [LARGE SCALE GENOMIC DNA]</scope>
    <source>
        <strain evidence="3">cv. AG2017</strain>
        <tissue evidence="2">Leaf</tissue>
    </source>
</reference>
<feature type="region of interest" description="Disordered" evidence="1">
    <location>
        <begin position="1"/>
        <end position="23"/>
    </location>
</feature>
<sequence>MCPGNPSQQPPAPPPTKQPRACSAGANNQNIVIGGSAVYCNACGNEEQLPPDSTFAPPLERREYGLLACNHKRKSKGDEGRPLHRGRRHPQRTSTTSVEGSGSPIGGPDPSSPFDFLLGPK</sequence>
<dbReference type="Proteomes" id="UP000233551">
    <property type="component" value="Unassembled WGS sequence"/>
</dbReference>
<dbReference type="EMBL" id="PGOL01001693">
    <property type="protein sequence ID" value="PKI55525.1"/>
    <property type="molecule type" value="Genomic_DNA"/>
</dbReference>
<feature type="compositionally biased region" description="Low complexity" evidence="1">
    <location>
        <begin position="100"/>
        <end position="113"/>
    </location>
</feature>
<evidence type="ECO:0000313" key="3">
    <source>
        <dbReference type="Proteomes" id="UP000233551"/>
    </source>
</evidence>
<evidence type="ECO:0000313" key="2">
    <source>
        <dbReference type="EMBL" id="PKI55525.1"/>
    </source>
</evidence>
<protein>
    <submittedName>
        <fullName evidence="2">Uncharacterized protein</fullName>
    </submittedName>
</protein>